<protein>
    <submittedName>
        <fullName evidence="1">Uncharacterized protein</fullName>
    </submittedName>
</protein>
<dbReference type="EMBL" id="AGNL01019176">
    <property type="protein sequence ID" value="EJK62030.1"/>
    <property type="molecule type" value="Genomic_DNA"/>
</dbReference>
<evidence type="ECO:0000313" key="1">
    <source>
        <dbReference type="EMBL" id="EJK62030.1"/>
    </source>
</evidence>
<sequence>HHVVEHAANKKHFLDNLDVSVTNSVLYYFPSFLQDSKHTLNILADALKIIGEVSLARALSCVLVWANEYGPTKVPAVADQVYSSGDLLHPLVIDESPLYCAIPVVMILNQLEEMKAGSSWVVRT</sequence>
<dbReference type="Proteomes" id="UP000266841">
    <property type="component" value="Unassembled WGS sequence"/>
</dbReference>
<gene>
    <name evidence="1" type="ORF">THAOC_17377</name>
</gene>
<evidence type="ECO:0000313" key="2">
    <source>
        <dbReference type="Proteomes" id="UP000266841"/>
    </source>
</evidence>
<feature type="non-terminal residue" evidence="1">
    <location>
        <position position="1"/>
    </location>
</feature>
<comment type="caution">
    <text evidence="1">The sequence shown here is derived from an EMBL/GenBank/DDBJ whole genome shotgun (WGS) entry which is preliminary data.</text>
</comment>
<proteinExistence type="predicted"/>
<keyword evidence="2" id="KW-1185">Reference proteome</keyword>
<accession>K0S9S9</accession>
<reference evidence="1 2" key="1">
    <citation type="journal article" date="2012" name="Genome Biol.">
        <title>Genome and low-iron response of an oceanic diatom adapted to chronic iron limitation.</title>
        <authorList>
            <person name="Lommer M."/>
            <person name="Specht M."/>
            <person name="Roy A.S."/>
            <person name="Kraemer L."/>
            <person name="Andreson R."/>
            <person name="Gutowska M.A."/>
            <person name="Wolf J."/>
            <person name="Bergner S.V."/>
            <person name="Schilhabel M.B."/>
            <person name="Klostermeier U.C."/>
            <person name="Beiko R.G."/>
            <person name="Rosenstiel P."/>
            <person name="Hippler M."/>
            <person name="Laroche J."/>
        </authorList>
    </citation>
    <scope>NUCLEOTIDE SEQUENCE [LARGE SCALE GENOMIC DNA]</scope>
    <source>
        <strain evidence="1 2">CCMP1005</strain>
    </source>
</reference>
<organism evidence="1 2">
    <name type="scientific">Thalassiosira oceanica</name>
    <name type="common">Marine diatom</name>
    <dbReference type="NCBI Taxonomy" id="159749"/>
    <lineage>
        <taxon>Eukaryota</taxon>
        <taxon>Sar</taxon>
        <taxon>Stramenopiles</taxon>
        <taxon>Ochrophyta</taxon>
        <taxon>Bacillariophyta</taxon>
        <taxon>Coscinodiscophyceae</taxon>
        <taxon>Thalassiosirophycidae</taxon>
        <taxon>Thalassiosirales</taxon>
        <taxon>Thalassiosiraceae</taxon>
        <taxon>Thalassiosira</taxon>
    </lineage>
</organism>
<dbReference type="AlphaFoldDB" id="K0S9S9"/>
<name>K0S9S9_THAOC</name>